<evidence type="ECO:0000256" key="2">
    <source>
        <dbReference type="PIRSR" id="PIRSR004789-51"/>
    </source>
</evidence>
<keyword evidence="4" id="KW-1185">Reference proteome</keyword>
<dbReference type="RefSeq" id="WP_116882755.1">
    <property type="nucleotide sequence ID" value="NZ_CABMMC010000131.1"/>
</dbReference>
<protein>
    <recommendedName>
        <fullName evidence="5">Metallophosphoesterase</fullName>
    </recommendedName>
</protein>
<dbReference type="PANTHER" id="PTHR36303:SF1">
    <property type="entry name" value="2',3'-CYCLIC-NUCLEOTIDE 2'-PHOSPHODIESTERASE"/>
    <property type="match status" value="1"/>
</dbReference>
<dbReference type="GeneID" id="78294085"/>
<feature type="binding site" evidence="2">
    <location>
        <position position="152"/>
    </location>
    <ligand>
        <name>Fe cation</name>
        <dbReference type="ChEBI" id="CHEBI:24875"/>
        <label>2</label>
    </ligand>
</feature>
<reference evidence="3 4" key="1">
    <citation type="submission" date="2018-04" db="EMBL/GenBank/DDBJ databases">
        <title>Genomic Encyclopedia of Type Strains, Phase IV (KMG-IV): sequencing the most valuable type-strain genomes for metagenomic binning, comparative biology and taxonomic classification.</title>
        <authorList>
            <person name="Goeker M."/>
        </authorList>
    </citation>
    <scope>NUCLEOTIDE SEQUENCE [LARGE SCALE GENOMIC DNA]</scope>
    <source>
        <strain evidence="3 4">DSM 14823</strain>
    </source>
</reference>
<feature type="active site" description="Proton donor" evidence="1">
    <location>
        <position position="67"/>
    </location>
</feature>
<dbReference type="SUPFAM" id="SSF56300">
    <property type="entry name" value="Metallo-dependent phosphatases"/>
    <property type="match status" value="1"/>
</dbReference>
<keyword evidence="2" id="KW-0479">Metal-binding</keyword>
<evidence type="ECO:0000313" key="3">
    <source>
        <dbReference type="EMBL" id="PVY45183.1"/>
    </source>
</evidence>
<sequence>MNMLFIGDVVGKGGREAVKQLVPELRREFNCQFVVINGENSAAGSGLTSGCVRDLLAVADVVTSGDHTWDQKGFDAEIGAFRQMIRPANFSVKQPGRGWGVFPNPGGGEVAVISLLGKVFMRDSAYCPFETADRILNEELPKSVSTILVDFHAEATSEKLAMGYFLDGRVTAVIGTHTHVQTADSRVLPGGTAYLTDAGMVGASTSVLGREVGAVLYKFTTGLPNRLPVVENGPIRLDGAVIGYDYRTGRANAITPISREINI</sequence>
<accession>A0A2U1B943</accession>
<dbReference type="Proteomes" id="UP000245959">
    <property type="component" value="Unassembled WGS sequence"/>
</dbReference>
<feature type="binding site" evidence="2">
    <location>
        <position position="39"/>
    </location>
    <ligand>
        <name>Fe cation</name>
        <dbReference type="ChEBI" id="CHEBI:24875"/>
        <label>1</label>
    </ligand>
</feature>
<name>A0A2U1B943_9BACT</name>
<dbReference type="Pfam" id="PF13277">
    <property type="entry name" value="YmdB"/>
    <property type="match status" value="1"/>
</dbReference>
<dbReference type="InterPro" id="IPR005235">
    <property type="entry name" value="YmdB-like"/>
</dbReference>
<dbReference type="PIRSF" id="PIRSF004789">
    <property type="entry name" value="DR1281"/>
    <property type="match status" value="1"/>
</dbReference>
<feature type="binding site" evidence="2">
    <location>
        <position position="179"/>
    </location>
    <ligand>
        <name>Fe cation</name>
        <dbReference type="ChEBI" id="CHEBI:24875"/>
        <label>1</label>
    </ligand>
</feature>
<feature type="binding site" evidence="2">
    <location>
        <position position="40"/>
    </location>
    <ligand>
        <name>Fe cation</name>
        <dbReference type="ChEBI" id="CHEBI:24875"/>
        <label>1</label>
    </ligand>
</feature>
<dbReference type="PANTHER" id="PTHR36303">
    <property type="entry name" value="2',3'-CYCLIC-NUCLEOTIDE 2'-PHOSPHODIESTERASE"/>
    <property type="match status" value="1"/>
</dbReference>
<evidence type="ECO:0000256" key="1">
    <source>
        <dbReference type="PIRSR" id="PIRSR004789-50"/>
    </source>
</evidence>
<evidence type="ECO:0008006" key="5">
    <source>
        <dbReference type="Google" id="ProtNLM"/>
    </source>
</evidence>
<dbReference type="OrthoDB" id="9801109at2"/>
<evidence type="ECO:0000313" key="4">
    <source>
        <dbReference type="Proteomes" id="UP000245959"/>
    </source>
</evidence>
<organism evidence="3 4">
    <name type="scientific">Victivallis vadensis</name>
    <dbReference type="NCBI Taxonomy" id="172901"/>
    <lineage>
        <taxon>Bacteria</taxon>
        <taxon>Pseudomonadati</taxon>
        <taxon>Lentisphaerota</taxon>
        <taxon>Lentisphaeria</taxon>
        <taxon>Victivallales</taxon>
        <taxon>Victivallaceae</taxon>
        <taxon>Victivallis</taxon>
    </lineage>
</organism>
<gene>
    <name evidence="3" type="ORF">C8D82_10397</name>
</gene>
<feature type="binding site" evidence="2">
    <location>
        <position position="39"/>
    </location>
    <ligand>
        <name>Fe cation</name>
        <dbReference type="ChEBI" id="CHEBI:24875"/>
        <label>2</label>
    </ligand>
</feature>
<feature type="binding site" evidence="2">
    <location>
        <position position="177"/>
    </location>
    <ligand>
        <name>Fe cation</name>
        <dbReference type="ChEBI" id="CHEBI:24875"/>
        <label>2</label>
    </ligand>
</feature>
<dbReference type="GO" id="GO:0046872">
    <property type="term" value="F:metal ion binding"/>
    <property type="evidence" value="ECO:0007669"/>
    <property type="project" value="UniProtKB-KW"/>
</dbReference>
<dbReference type="InterPro" id="IPR029052">
    <property type="entry name" value="Metallo-depent_PP-like"/>
</dbReference>
<proteinExistence type="predicted"/>
<dbReference type="EMBL" id="QEKH01000003">
    <property type="protein sequence ID" value="PVY45183.1"/>
    <property type="molecule type" value="Genomic_DNA"/>
</dbReference>
<dbReference type="Gene3D" id="3.60.21.10">
    <property type="match status" value="1"/>
</dbReference>
<dbReference type="GO" id="GO:0004113">
    <property type="term" value="F:2',3'-cyclic-nucleotide 3'-phosphodiesterase activity"/>
    <property type="evidence" value="ECO:0007669"/>
    <property type="project" value="TreeGrafter"/>
</dbReference>
<feature type="binding site" evidence="2">
    <location>
        <position position="66"/>
    </location>
    <ligand>
        <name>Fe cation</name>
        <dbReference type="ChEBI" id="CHEBI:24875"/>
        <label>2</label>
    </ligand>
</feature>
<dbReference type="AlphaFoldDB" id="A0A2U1B943"/>
<feature type="binding site" evidence="2">
    <location>
        <position position="8"/>
    </location>
    <ligand>
        <name>Fe cation</name>
        <dbReference type="ChEBI" id="CHEBI:24875"/>
        <label>1</label>
    </ligand>
</feature>
<comment type="caution">
    <text evidence="3">The sequence shown here is derived from an EMBL/GenBank/DDBJ whole genome shotgun (WGS) entry which is preliminary data.</text>
</comment>